<sequence>MKARSSSKRWYAQKASSLFLSFCDLETVYILAYVGSGPKLGRQLGALLDTVAEQRYRRKSSPLVGIILTAFGEALMQAMDKEDRRH</sequence>
<reference evidence="1 2" key="1">
    <citation type="submission" date="2014-07" db="EMBL/GenBank/DDBJ databases">
        <title>Genomic and transcriptomic analysis on Apis cerana provide comprehensive insights into honey bee biology.</title>
        <authorList>
            <person name="Diao Q."/>
            <person name="Sun L."/>
            <person name="Zheng H."/>
            <person name="Zheng H."/>
            <person name="Xu S."/>
            <person name="Wang S."/>
            <person name="Zeng Z."/>
            <person name="Hu F."/>
            <person name="Su S."/>
            <person name="Wu J."/>
        </authorList>
    </citation>
    <scope>NUCLEOTIDE SEQUENCE [LARGE SCALE GENOMIC DNA]</scope>
    <source>
        <tissue evidence="1">Pupae without intestine</tissue>
    </source>
</reference>
<protein>
    <submittedName>
        <fullName evidence="1">Uncharacterized protein</fullName>
    </submittedName>
</protein>
<name>A0A2A3E6T4_APICC</name>
<dbReference type="EMBL" id="KZ288355">
    <property type="protein sequence ID" value="PBC27214.1"/>
    <property type="molecule type" value="Genomic_DNA"/>
</dbReference>
<keyword evidence="2" id="KW-1185">Reference proteome</keyword>
<evidence type="ECO:0000313" key="2">
    <source>
        <dbReference type="Proteomes" id="UP000242457"/>
    </source>
</evidence>
<proteinExistence type="predicted"/>
<gene>
    <name evidence="1" type="ORF">APICC_04249</name>
</gene>
<organism evidence="1 2">
    <name type="scientific">Apis cerana cerana</name>
    <name type="common">Oriental honeybee</name>
    <dbReference type="NCBI Taxonomy" id="94128"/>
    <lineage>
        <taxon>Eukaryota</taxon>
        <taxon>Metazoa</taxon>
        <taxon>Ecdysozoa</taxon>
        <taxon>Arthropoda</taxon>
        <taxon>Hexapoda</taxon>
        <taxon>Insecta</taxon>
        <taxon>Pterygota</taxon>
        <taxon>Neoptera</taxon>
        <taxon>Endopterygota</taxon>
        <taxon>Hymenoptera</taxon>
        <taxon>Apocrita</taxon>
        <taxon>Aculeata</taxon>
        <taxon>Apoidea</taxon>
        <taxon>Anthophila</taxon>
        <taxon>Apidae</taxon>
        <taxon>Apis</taxon>
    </lineage>
</organism>
<dbReference type="Proteomes" id="UP000242457">
    <property type="component" value="Unassembled WGS sequence"/>
</dbReference>
<dbReference type="AlphaFoldDB" id="A0A2A3E6T4"/>
<evidence type="ECO:0000313" key="1">
    <source>
        <dbReference type="EMBL" id="PBC27214.1"/>
    </source>
</evidence>
<accession>A0A2A3E6T4</accession>